<evidence type="ECO:0000256" key="9">
    <source>
        <dbReference type="SAM" id="MobiDB-lite"/>
    </source>
</evidence>
<dbReference type="AlphaFoldDB" id="A0A5C5VGW2"/>
<dbReference type="Proteomes" id="UP000316714">
    <property type="component" value="Unassembled WGS sequence"/>
</dbReference>
<feature type="region of interest" description="Disordered" evidence="9">
    <location>
        <begin position="49"/>
        <end position="91"/>
    </location>
</feature>
<dbReference type="NCBIfam" id="TIGR02395">
    <property type="entry name" value="rpoN_sigma"/>
    <property type="match status" value="1"/>
</dbReference>
<accession>A0A5C5VGW2</accession>
<evidence type="ECO:0000256" key="1">
    <source>
        <dbReference type="ARBA" id="ARBA00008798"/>
    </source>
</evidence>
<dbReference type="GO" id="GO:0016779">
    <property type="term" value="F:nucleotidyltransferase activity"/>
    <property type="evidence" value="ECO:0007669"/>
    <property type="project" value="UniProtKB-KW"/>
</dbReference>
<organism evidence="12 13">
    <name type="scientific">Posidoniimonas corsicana</name>
    <dbReference type="NCBI Taxonomy" id="1938618"/>
    <lineage>
        <taxon>Bacteria</taxon>
        <taxon>Pseudomonadati</taxon>
        <taxon>Planctomycetota</taxon>
        <taxon>Planctomycetia</taxon>
        <taxon>Pirellulales</taxon>
        <taxon>Lacipirellulaceae</taxon>
        <taxon>Posidoniimonas</taxon>
    </lineage>
</organism>
<gene>
    <name evidence="12" type="primary">rpoN</name>
    <name evidence="12" type="ORF">KOR34_22890</name>
</gene>
<dbReference type="GO" id="GO:0016987">
    <property type="term" value="F:sigma factor activity"/>
    <property type="evidence" value="ECO:0007669"/>
    <property type="project" value="UniProtKB-KW"/>
</dbReference>
<comment type="similarity">
    <text evidence="1">Belongs to the sigma-54 factor family.</text>
</comment>
<evidence type="ECO:0000256" key="3">
    <source>
        <dbReference type="ARBA" id="ARBA00022679"/>
    </source>
</evidence>
<feature type="domain" description="RNA polymerase sigma factor 54 core-binding" evidence="11">
    <location>
        <begin position="125"/>
        <end position="325"/>
    </location>
</feature>
<keyword evidence="13" id="KW-1185">Reference proteome</keyword>
<feature type="domain" description="RNA polymerase sigma factor 54 DNA-binding" evidence="10">
    <location>
        <begin position="341"/>
        <end position="498"/>
    </location>
</feature>
<proteinExistence type="inferred from homology"/>
<evidence type="ECO:0000313" key="13">
    <source>
        <dbReference type="Proteomes" id="UP000316714"/>
    </source>
</evidence>
<evidence type="ECO:0000256" key="6">
    <source>
        <dbReference type="ARBA" id="ARBA00023082"/>
    </source>
</evidence>
<dbReference type="PANTHER" id="PTHR32248:SF4">
    <property type="entry name" value="RNA POLYMERASE SIGMA-54 FACTOR"/>
    <property type="match status" value="1"/>
</dbReference>
<dbReference type="InterPro" id="IPR038709">
    <property type="entry name" value="RpoN_core-bd_sf"/>
</dbReference>
<keyword evidence="5" id="KW-0805">Transcription regulation</keyword>
<dbReference type="Pfam" id="PF04963">
    <property type="entry name" value="Sigma54_CBD"/>
    <property type="match status" value="1"/>
</dbReference>
<keyword evidence="7" id="KW-0238">DNA-binding</keyword>
<dbReference type="Gene3D" id="1.10.10.60">
    <property type="entry name" value="Homeodomain-like"/>
    <property type="match status" value="1"/>
</dbReference>
<evidence type="ECO:0000259" key="10">
    <source>
        <dbReference type="Pfam" id="PF04552"/>
    </source>
</evidence>
<dbReference type="InterPro" id="IPR007046">
    <property type="entry name" value="RNA_pol_sigma_54_core-bd"/>
</dbReference>
<comment type="caution">
    <text evidence="12">The sequence shown here is derived from an EMBL/GenBank/DDBJ whole genome shotgun (WGS) entry which is preliminary data.</text>
</comment>
<evidence type="ECO:0000256" key="2">
    <source>
        <dbReference type="ARBA" id="ARBA00022478"/>
    </source>
</evidence>
<dbReference type="PROSITE" id="PS50044">
    <property type="entry name" value="SIGMA54_3"/>
    <property type="match status" value="1"/>
</dbReference>
<keyword evidence="8" id="KW-0804">Transcription</keyword>
<dbReference type="InterPro" id="IPR000394">
    <property type="entry name" value="RNA_pol_sigma_54"/>
</dbReference>
<keyword evidence="2" id="KW-0240">DNA-directed RNA polymerase</keyword>
<name>A0A5C5VGW2_9BACT</name>
<dbReference type="GO" id="GO:0001216">
    <property type="term" value="F:DNA-binding transcription activator activity"/>
    <property type="evidence" value="ECO:0007669"/>
    <property type="project" value="InterPro"/>
</dbReference>
<keyword evidence="3" id="KW-0808">Transferase</keyword>
<sequence>MRLSLGQQMQLAQKQVLAPRMIQSMEILQLPIMALQERIEQEMEDNPCLDLVEPSEDSDSSSQTEEYESAEDGERELVVKEDANNEDDFERLINMADNLPDDYEERSRPSRGQMEADADRAHDAMANMVARPESLSDYLSHQLSWFEAEDDVRKMADRIIYSLDSNGYLKTPLEELLPPLAADLNGDADAMRAKQLQVAEQALALVQHLDPPGVGARSLKECLQMQLTPGMPYYDELSTLIESHLEDLENNRLPLISKKTGYSIELIQEVWEELRKLKPKPGADFSESSVPGVTPDVFVEKTDDGGYKVRLEDGQIPSLYISPYYRNLLRQAGGADAKTREYIKRKINAAQWLIESIEQRRGTLTRVAQAIVDHQTRFLDEGPEFIVPLKMQQIADRVGVHVTTVSRAVDDKWIQAPRGIYPLKRFFVGGTTGADGEDIAWDRVRLKLQEIVDNEDKKKPFSDDALVEELAKHGITVARRTVTKYRKAMDIPSSRQRRDWSDS</sequence>
<dbReference type="PANTHER" id="PTHR32248">
    <property type="entry name" value="RNA POLYMERASE SIGMA-54 FACTOR"/>
    <property type="match status" value="1"/>
</dbReference>
<reference evidence="12 13" key="1">
    <citation type="submission" date="2019-02" db="EMBL/GenBank/DDBJ databases">
        <title>Deep-cultivation of Planctomycetes and their phenomic and genomic characterization uncovers novel biology.</title>
        <authorList>
            <person name="Wiegand S."/>
            <person name="Jogler M."/>
            <person name="Boedeker C."/>
            <person name="Pinto D."/>
            <person name="Vollmers J."/>
            <person name="Rivas-Marin E."/>
            <person name="Kohn T."/>
            <person name="Peeters S.H."/>
            <person name="Heuer A."/>
            <person name="Rast P."/>
            <person name="Oberbeckmann S."/>
            <person name="Bunk B."/>
            <person name="Jeske O."/>
            <person name="Meyerdierks A."/>
            <person name="Storesund J.E."/>
            <person name="Kallscheuer N."/>
            <person name="Luecker S."/>
            <person name="Lage O.M."/>
            <person name="Pohl T."/>
            <person name="Merkel B.J."/>
            <person name="Hornburger P."/>
            <person name="Mueller R.-W."/>
            <person name="Bruemmer F."/>
            <person name="Labrenz M."/>
            <person name="Spormann A.M."/>
            <person name="Op Den Camp H."/>
            <person name="Overmann J."/>
            <person name="Amann R."/>
            <person name="Jetten M.S.M."/>
            <person name="Mascher T."/>
            <person name="Medema M.H."/>
            <person name="Devos D.P."/>
            <person name="Kaster A.-K."/>
            <person name="Ovreas L."/>
            <person name="Rohde M."/>
            <person name="Galperin M.Y."/>
            <person name="Jogler C."/>
        </authorList>
    </citation>
    <scope>NUCLEOTIDE SEQUENCE [LARGE SCALE GENOMIC DNA]</scope>
    <source>
        <strain evidence="12 13">KOR34</strain>
    </source>
</reference>
<dbReference type="GO" id="GO:0006352">
    <property type="term" value="P:DNA-templated transcription initiation"/>
    <property type="evidence" value="ECO:0007669"/>
    <property type="project" value="InterPro"/>
</dbReference>
<evidence type="ECO:0000256" key="8">
    <source>
        <dbReference type="ARBA" id="ARBA00023163"/>
    </source>
</evidence>
<dbReference type="EMBL" id="SIHJ01000001">
    <property type="protein sequence ID" value="TWT37341.1"/>
    <property type="molecule type" value="Genomic_DNA"/>
</dbReference>
<dbReference type="GO" id="GO:0000428">
    <property type="term" value="C:DNA-directed RNA polymerase complex"/>
    <property type="evidence" value="ECO:0007669"/>
    <property type="project" value="UniProtKB-KW"/>
</dbReference>
<keyword evidence="6" id="KW-0731">Sigma factor</keyword>
<evidence type="ECO:0000259" key="11">
    <source>
        <dbReference type="Pfam" id="PF04963"/>
    </source>
</evidence>
<dbReference type="Gene3D" id="1.10.10.1330">
    <property type="entry name" value="RNA polymerase sigma-54 factor, core-binding domain"/>
    <property type="match status" value="1"/>
</dbReference>
<evidence type="ECO:0000313" key="12">
    <source>
        <dbReference type="EMBL" id="TWT37341.1"/>
    </source>
</evidence>
<keyword evidence="4" id="KW-0548">Nucleotidyltransferase</keyword>
<dbReference type="Pfam" id="PF00309">
    <property type="entry name" value="Sigma54_AID"/>
    <property type="match status" value="1"/>
</dbReference>
<evidence type="ECO:0000256" key="4">
    <source>
        <dbReference type="ARBA" id="ARBA00022695"/>
    </source>
</evidence>
<evidence type="ECO:0000256" key="7">
    <source>
        <dbReference type="ARBA" id="ARBA00023125"/>
    </source>
</evidence>
<evidence type="ECO:0000256" key="5">
    <source>
        <dbReference type="ARBA" id="ARBA00023015"/>
    </source>
</evidence>
<protein>
    <submittedName>
        <fullName evidence="12">RNA polymerase sigma-54 factor</fullName>
    </submittedName>
</protein>
<dbReference type="Pfam" id="PF04552">
    <property type="entry name" value="Sigma54_DBD"/>
    <property type="match status" value="1"/>
</dbReference>
<dbReference type="OrthoDB" id="9814402at2"/>
<dbReference type="PRINTS" id="PR00045">
    <property type="entry name" value="SIGMA54FCT"/>
</dbReference>
<dbReference type="InterPro" id="IPR007634">
    <property type="entry name" value="RNA_pol_sigma_54_DNA-bd"/>
</dbReference>
<dbReference type="PROSITE" id="PS00718">
    <property type="entry name" value="SIGMA54_2"/>
    <property type="match status" value="1"/>
</dbReference>
<dbReference type="GO" id="GO:0003677">
    <property type="term" value="F:DNA binding"/>
    <property type="evidence" value="ECO:0007669"/>
    <property type="project" value="UniProtKB-KW"/>
</dbReference>
<dbReference type="PIRSF" id="PIRSF000774">
    <property type="entry name" value="RpoN"/>
    <property type="match status" value="1"/>
</dbReference>
<feature type="compositionally biased region" description="Acidic residues" evidence="9">
    <location>
        <begin position="49"/>
        <end position="74"/>
    </location>
</feature>